<evidence type="ECO:0000259" key="1">
    <source>
        <dbReference type="Pfam" id="PF03478"/>
    </source>
</evidence>
<dbReference type="PANTHER" id="PTHR44259">
    <property type="entry name" value="OS07G0183000 PROTEIN-RELATED"/>
    <property type="match status" value="1"/>
</dbReference>
<sequence>MPLDLVVEIAKRISLVEDFMALRGVCISWRAAATLDKFTFRLRAPLLMLAYKHEGDHDHTEHEFYSLAKRKICMRLSMPEIKYKQCTDVGFGWFLGFWRPGNVAWRRIDMHNVLYWCVFEHVKYYKGKFYALNNWGDLRICDDSSSGSTAPVLFDINLLPYRKLYLVESSFGELLLILRVDNDGRPNRYHYSRTFKVYGMRL</sequence>
<dbReference type="InterPro" id="IPR050942">
    <property type="entry name" value="F-box_BR-signaling"/>
</dbReference>
<protein>
    <submittedName>
        <fullName evidence="2">OLC1v1029611C1</fullName>
    </submittedName>
</protein>
<dbReference type="Pfam" id="PF03478">
    <property type="entry name" value="Beta-prop_KIB1-4"/>
    <property type="match status" value="1"/>
</dbReference>
<reference evidence="2" key="1">
    <citation type="submission" date="2023-03" db="EMBL/GenBank/DDBJ databases">
        <authorList>
            <person name="Julca I."/>
        </authorList>
    </citation>
    <scope>NUCLEOTIDE SEQUENCE</scope>
</reference>
<feature type="domain" description="KIB1-4 beta-propeller" evidence="1">
    <location>
        <begin position="95"/>
        <end position="200"/>
    </location>
</feature>
<dbReference type="AlphaFoldDB" id="A0AAV1CG13"/>
<keyword evidence="3" id="KW-1185">Reference proteome</keyword>
<dbReference type="InterPro" id="IPR005174">
    <property type="entry name" value="KIB1-4_b-propeller"/>
</dbReference>
<evidence type="ECO:0000313" key="2">
    <source>
        <dbReference type="EMBL" id="CAI9093983.1"/>
    </source>
</evidence>
<dbReference type="EMBL" id="OX459119">
    <property type="protein sequence ID" value="CAI9093983.1"/>
    <property type="molecule type" value="Genomic_DNA"/>
</dbReference>
<gene>
    <name evidence="2" type="ORF">OLC1_LOCUS5262</name>
</gene>
<name>A0AAV1CG13_OLDCO</name>
<proteinExistence type="predicted"/>
<evidence type="ECO:0000313" key="3">
    <source>
        <dbReference type="Proteomes" id="UP001161247"/>
    </source>
</evidence>
<dbReference type="Proteomes" id="UP001161247">
    <property type="component" value="Chromosome 2"/>
</dbReference>
<accession>A0AAV1CG13</accession>
<dbReference type="PANTHER" id="PTHR44259:SF114">
    <property type="entry name" value="OS06G0707300 PROTEIN"/>
    <property type="match status" value="1"/>
</dbReference>
<organism evidence="2 3">
    <name type="scientific">Oldenlandia corymbosa var. corymbosa</name>
    <dbReference type="NCBI Taxonomy" id="529605"/>
    <lineage>
        <taxon>Eukaryota</taxon>
        <taxon>Viridiplantae</taxon>
        <taxon>Streptophyta</taxon>
        <taxon>Embryophyta</taxon>
        <taxon>Tracheophyta</taxon>
        <taxon>Spermatophyta</taxon>
        <taxon>Magnoliopsida</taxon>
        <taxon>eudicotyledons</taxon>
        <taxon>Gunneridae</taxon>
        <taxon>Pentapetalae</taxon>
        <taxon>asterids</taxon>
        <taxon>lamiids</taxon>
        <taxon>Gentianales</taxon>
        <taxon>Rubiaceae</taxon>
        <taxon>Rubioideae</taxon>
        <taxon>Spermacoceae</taxon>
        <taxon>Hedyotis-Oldenlandia complex</taxon>
        <taxon>Oldenlandia</taxon>
    </lineage>
</organism>